<gene>
    <name evidence="1" type="ORF">Pmar_PMAR012671</name>
</gene>
<keyword evidence="2" id="KW-1185">Reference proteome</keyword>
<feature type="non-terminal residue" evidence="1">
    <location>
        <position position="58"/>
    </location>
</feature>
<dbReference type="AlphaFoldDB" id="C5K7Z8"/>
<dbReference type="OrthoDB" id="201635at2759"/>
<sequence>MVVTKALAKIDEKTHETKEKVHACKHDSIQGTKGYHLHGSGAVWARTWSCRWEIPGNM</sequence>
<dbReference type="RefSeq" id="XP_002787887.1">
    <property type="nucleotide sequence ID" value="XM_002787841.1"/>
</dbReference>
<dbReference type="InParanoid" id="C5K7Z8"/>
<reference evidence="1 2" key="1">
    <citation type="submission" date="2008-07" db="EMBL/GenBank/DDBJ databases">
        <authorList>
            <person name="El-Sayed N."/>
            <person name="Caler E."/>
            <person name="Inman J."/>
            <person name="Amedeo P."/>
            <person name="Hass B."/>
            <person name="Wortman J."/>
        </authorList>
    </citation>
    <scope>NUCLEOTIDE SEQUENCE [LARGE SCALE GENOMIC DNA]</scope>
    <source>
        <strain evidence="2">ATCC 50983 / TXsc</strain>
    </source>
</reference>
<organism evidence="2">
    <name type="scientific">Perkinsus marinus (strain ATCC 50983 / TXsc)</name>
    <dbReference type="NCBI Taxonomy" id="423536"/>
    <lineage>
        <taxon>Eukaryota</taxon>
        <taxon>Sar</taxon>
        <taxon>Alveolata</taxon>
        <taxon>Perkinsozoa</taxon>
        <taxon>Perkinsea</taxon>
        <taxon>Perkinsida</taxon>
        <taxon>Perkinsidae</taxon>
        <taxon>Perkinsus</taxon>
    </lineage>
</organism>
<dbReference type="EMBL" id="GG671079">
    <property type="protein sequence ID" value="EER19683.1"/>
    <property type="molecule type" value="Genomic_DNA"/>
</dbReference>
<evidence type="ECO:0000313" key="1">
    <source>
        <dbReference type="EMBL" id="EER19683.1"/>
    </source>
</evidence>
<protein>
    <submittedName>
        <fullName evidence="1">Uncharacterized protein</fullName>
    </submittedName>
</protein>
<accession>C5K7Z8</accession>
<name>C5K7Z8_PERM5</name>
<proteinExistence type="predicted"/>
<dbReference type="Proteomes" id="UP000007800">
    <property type="component" value="Unassembled WGS sequence"/>
</dbReference>
<dbReference type="GeneID" id="9057674"/>
<evidence type="ECO:0000313" key="2">
    <source>
        <dbReference type="Proteomes" id="UP000007800"/>
    </source>
</evidence>